<comment type="similarity">
    <text evidence="2">Belongs to the cytochrome P450 family.</text>
</comment>
<evidence type="ECO:0000313" key="10">
    <source>
        <dbReference type="EMBL" id="KAK4207417.1"/>
    </source>
</evidence>
<protein>
    <submittedName>
        <fullName evidence="10">Cytochrome P450</fullName>
    </submittedName>
</protein>
<evidence type="ECO:0000256" key="2">
    <source>
        <dbReference type="ARBA" id="ARBA00010617"/>
    </source>
</evidence>
<dbReference type="GO" id="GO:0005506">
    <property type="term" value="F:iron ion binding"/>
    <property type="evidence" value="ECO:0007669"/>
    <property type="project" value="InterPro"/>
</dbReference>
<reference evidence="10" key="1">
    <citation type="journal article" date="2023" name="Mol. Phylogenet. Evol.">
        <title>Genome-scale phylogeny and comparative genomics of the fungal order Sordariales.</title>
        <authorList>
            <person name="Hensen N."/>
            <person name="Bonometti L."/>
            <person name="Westerberg I."/>
            <person name="Brannstrom I.O."/>
            <person name="Guillou S."/>
            <person name="Cros-Aarteil S."/>
            <person name="Calhoun S."/>
            <person name="Haridas S."/>
            <person name="Kuo A."/>
            <person name="Mondo S."/>
            <person name="Pangilinan J."/>
            <person name="Riley R."/>
            <person name="LaButti K."/>
            <person name="Andreopoulos B."/>
            <person name="Lipzen A."/>
            <person name="Chen C."/>
            <person name="Yan M."/>
            <person name="Daum C."/>
            <person name="Ng V."/>
            <person name="Clum A."/>
            <person name="Steindorff A."/>
            <person name="Ohm R.A."/>
            <person name="Martin F."/>
            <person name="Silar P."/>
            <person name="Natvig D.O."/>
            <person name="Lalanne C."/>
            <person name="Gautier V."/>
            <person name="Ament-Velasquez S.L."/>
            <person name="Kruys A."/>
            <person name="Hutchinson M.I."/>
            <person name="Powell A.J."/>
            <person name="Barry K."/>
            <person name="Miller A.N."/>
            <person name="Grigoriev I.V."/>
            <person name="Debuchy R."/>
            <person name="Gladieux P."/>
            <person name="Hiltunen Thoren M."/>
            <person name="Johannesson H."/>
        </authorList>
    </citation>
    <scope>NUCLEOTIDE SEQUENCE</scope>
    <source>
        <strain evidence="10">PSN293</strain>
    </source>
</reference>
<keyword evidence="9" id="KW-0812">Transmembrane</keyword>
<evidence type="ECO:0000256" key="3">
    <source>
        <dbReference type="ARBA" id="ARBA00022617"/>
    </source>
</evidence>
<evidence type="ECO:0000256" key="1">
    <source>
        <dbReference type="ARBA" id="ARBA00001971"/>
    </source>
</evidence>
<evidence type="ECO:0000256" key="5">
    <source>
        <dbReference type="ARBA" id="ARBA00023002"/>
    </source>
</evidence>
<dbReference type="InterPro" id="IPR002403">
    <property type="entry name" value="Cyt_P450_E_grp-IV"/>
</dbReference>
<feature type="binding site" description="axial binding residue" evidence="8">
    <location>
        <position position="510"/>
    </location>
    <ligand>
        <name>heme</name>
        <dbReference type="ChEBI" id="CHEBI:30413"/>
    </ligand>
    <ligandPart>
        <name>Fe</name>
        <dbReference type="ChEBI" id="CHEBI:18248"/>
    </ligandPart>
</feature>
<dbReference type="PANTHER" id="PTHR46206">
    <property type="entry name" value="CYTOCHROME P450"/>
    <property type="match status" value="1"/>
</dbReference>
<dbReference type="Gene3D" id="1.10.630.10">
    <property type="entry name" value="Cytochrome P450"/>
    <property type="match status" value="1"/>
</dbReference>
<dbReference type="GO" id="GO:0016705">
    <property type="term" value="F:oxidoreductase activity, acting on paired donors, with incorporation or reduction of molecular oxygen"/>
    <property type="evidence" value="ECO:0007669"/>
    <property type="project" value="InterPro"/>
</dbReference>
<keyword evidence="11" id="KW-1185">Reference proteome</keyword>
<evidence type="ECO:0000313" key="11">
    <source>
        <dbReference type="Proteomes" id="UP001301769"/>
    </source>
</evidence>
<evidence type="ECO:0000256" key="8">
    <source>
        <dbReference type="PIRSR" id="PIRSR602403-1"/>
    </source>
</evidence>
<sequence>MVVLSLFHAVHENNLILGAVGVSLLGLLCRALMMIQLKFQSQFPKELHLVGEKPGKRVFSVATRLMFYFNCSKLYRDVWNNFSKKGLPVLVPTLGTRREVFLPHSSIKWLLSQPSTVLGMWDAFSEMFQIGHSLGHEKYMLKTWAVDTSRHVLTQDLEGFLEPVRQELELAIDSLLGQDQQNWTSLDLFETIRRIVNQAGSRFVVGAPLCRDKDYLTAGVGAIDDIITCAGAVGFFPQFLRPLVGLFTRKRTDNMLKVLETHYDPVLQERFAHIRANPADRTHDPNDLLQRMLRDAQRGCPDELDTPTMTRRILMAKLGFIYQVGFACSNLVRNILESDSEYSTISSLREEAAKIRAECGSLPVDPLTGSKVWTRKIVARMVCADSVMRETLRVDAFPTRALIRQVMVDGLHTDTGLPLPKGALVSVVSQPMHIDPELWSDPLQFDPYRFLKLRNETAGHDLSNVKTGTALNNMLGEVTDGYNQGGKNWSPHAFLSTSNLLIFGRGRYSCPGRFLVDFQMKMLIAYLFTQYDVKLAEDNPPKRRAGEGWLMEFIFPPKGVKMLVKRRKA</sequence>
<organism evidence="10 11">
    <name type="scientific">Rhypophila decipiens</name>
    <dbReference type="NCBI Taxonomy" id="261697"/>
    <lineage>
        <taxon>Eukaryota</taxon>
        <taxon>Fungi</taxon>
        <taxon>Dikarya</taxon>
        <taxon>Ascomycota</taxon>
        <taxon>Pezizomycotina</taxon>
        <taxon>Sordariomycetes</taxon>
        <taxon>Sordariomycetidae</taxon>
        <taxon>Sordariales</taxon>
        <taxon>Naviculisporaceae</taxon>
        <taxon>Rhypophila</taxon>
    </lineage>
</organism>
<dbReference type="PANTHER" id="PTHR46206:SF1">
    <property type="entry name" value="P450, PUTATIVE (EUROFUNG)-RELATED"/>
    <property type="match status" value="1"/>
</dbReference>
<dbReference type="Pfam" id="PF00067">
    <property type="entry name" value="p450"/>
    <property type="match status" value="1"/>
</dbReference>
<dbReference type="AlphaFoldDB" id="A0AAN6Y161"/>
<accession>A0AAN6Y161</accession>
<dbReference type="EMBL" id="MU858296">
    <property type="protein sequence ID" value="KAK4207417.1"/>
    <property type="molecule type" value="Genomic_DNA"/>
</dbReference>
<keyword evidence="4 8" id="KW-0479">Metal-binding</keyword>
<evidence type="ECO:0000256" key="4">
    <source>
        <dbReference type="ARBA" id="ARBA00022723"/>
    </source>
</evidence>
<keyword evidence="3 8" id="KW-0349">Heme</keyword>
<dbReference type="Proteomes" id="UP001301769">
    <property type="component" value="Unassembled WGS sequence"/>
</dbReference>
<dbReference type="GO" id="GO:0020037">
    <property type="term" value="F:heme binding"/>
    <property type="evidence" value="ECO:0007669"/>
    <property type="project" value="InterPro"/>
</dbReference>
<reference evidence="10" key="2">
    <citation type="submission" date="2023-05" db="EMBL/GenBank/DDBJ databases">
        <authorList>
            <consortium name="Lawrence Berkeley National Laboratory"/>
            <person name="Steindorff A."/>
            <person name="Hensen N."/>
            <person name="Bonometti L."/>
            <person name="Westerberg I."/>
            <person name="Brannstrom I.O."/>
            <person name="Guillou S."/>
            <person name="Cros-Aarteil S."/>
            <person name="Calhoun S."/>
            <person name="Haridas S."/>
            <person name="Kuo A."/>
            <person name="Mondo S."/>
            <person name="Pangilinan J."/>
            <person name="Riley R."/>
            <person name="Labutti K."/>
            <person name="Andreopoulos B."/>
            <person name="Lipzen A."/>
            <person name="Chen C."/>
            <person name="Yanf M."/>
            <person name="Daum C."/>
            <person name="Ng V."/>
            <person name="Clum A."/>
            <person name="Ohm R."/>
            <person name="Martin F."/>
            <person name="Silar P."/>
            <person name="Natvig D."/>
            <person name="Lalanne C."/>
            <person name="Gautier V."/>
            <person name="Ament-Velasquez S.L."/>
            <person name="Kruys A."/>
            <person name="Hutchinson M.I."/>
            <person name="Powell A.J."/>
            <person name="Barry K."/>
            <person name="Miller A.N."/>
            <person name="Grigoriev I.V."/>
            <person name="Debuchy R."/>
            <person name="Gladieux P."/>
            <person name="Thoren M.H."/>
            <person name="Johannesson H."/>
        </authorList>
    </citation>
    <scope>NUCLEOTIDE SEQUENCE</scope>
    <source>
        <strain evidence="10">PSN293</strain>
    </source>
</reference>
<name>A0AAN6Y161_9PEZI</name>
<dbReference type="GO" id="GO:0004497">
    <property type="term" value="F:monooxygenase activity"/>
    <property type="evidence" value="ECO:0007669"/>
    <property type="project" value="UniProtKB-KW"/>
</dbReference>
<dbReference type="SUPFAM" id="SSF48264">
    <property type="entry name" value="Cytochrome P450"/>
    <property type="match status" value="1"/>
</dbReference>
<proteinExistence type="inferred from homology"/>
<feature type="transmembrane region" description="Helical" evidence="9">
    <location>
        <begin position="15"/>
        <end position="35"/>
    </location>
</feature>
<keyword evidence="6 8" id="KW-0408">Iron</keyword>
<evidence type="ECO:0000256" key="6">
    <source>
        <dbReference type="ARBA" id="ARBA00023004"/>
    </source>
</evidence>
<evidence type="ECO:0000256" key="9">
    <source>
        <dbReference type="SAM" id="Phobius"/>
    </source>
</evidence>
<gene>
    <name evidence="10" type="ORF">QBC37DRAFT_444495</name>
</gene>
<keyword evidence="5" id="KW-0560">Oxidoreductase</keyword>
<keyword evidence="9" id="KW-1133">Transmembrane helix</keyword>
<dbReference type="CDD" id="cd11041">
    <property type="entry name" value="CYP503A1-like"/>
    <property type="match status" value="1"/>
</dbReference>
<comment type="caution">
    <text evidence="10">The sequence shown here is derived from an EMBL/GenBank/DDBJ whole genome shotgun (WGS) entry which is preliminary data.</text>
</comment>
<dbReference type="InterPro" id="IPR036396">
    <property type="entry name" value="Cyt_P450_sf"/>
</dbReference>
<dbReference type="InterPro" id="IPR001128">
    <property type="entry name" value="Cyt_P450"/>
</dbReference>
<keyword evidence="9" id="KW-0472">Membrane</keyword>
<evidence type="ECO:0000256" key="7">
    <source>
        <dbReference type="ARBA" id="ARBA00023033"/>
    </source>
</evidence>
<dbReference type="PRINTS" id="PR00465">
    <property type="entry name" value="EP450IV"/>
</dbReference>
<keyword evidence="7" id="KW-0503">Monooxygenase</keyword>
<comment type="cofactor">
    <cofactor evidence="1 8">
        <name>heme</name>
        <dbReference type="ChEBI" id="CHEBI:30413"/>
    </cofactor>
</comment>